<reference evidence="8 9" key="1">
    <citation type="submission" date="2020-06" db="EMBL/GenBank/DDBJ databases">
        <authorList>
            <person name="Li R."/>
            <person name="Bekaert M."/>
        </authorList>
    </citation>
    <scope>NUCLEOTIDE SEQUENCE [LARGE SCALE GENOMIC DNA]</scope>
    <source>
        <strain evidence="9">wild</strain>
    </source>
</reference>
<sequence length="250" mass="29742">MRTINTLVVHKQLTIDLSQNLLQCTCKTIPFLRWMIESNVLFVDLQEYSCTLEDGSTIIMNPFKYKVLQLEKTCKSYLGLILSVALALLVVIMIVIASLVYRYRWKIRYMYYMTKGKYSYRKILPDDDDEYTYDAFISYSDDDRSFVFKDCIEKLEKEENLRLCIHQRDFMPGQDITVNITNCIHSSRTTVCLITREFLESYYCMFEFNMARMESIYSRNGRNILFLVFYKQLEPKEIPLVMLELVQKES</sequence>
<organism evidence="8 9">
    <name type="scientific">Mytilus coruscus</name>
    <name type="common">Sea mussel</name>
    <dbReference type="NCBI Taxonomy" id="42192"/>
    <lineage>
        <taxon>Eukaryota</taxon>
        <taxon>Metazoa</taxon>
        <taxon>Spiralia</taxon>
        <taxon>Lophotrochozoa</taxon>
        <taxon>Mollusca</taxon>
        <taxon>Bivalvia</taxon>
        <taxon>Autobranchia</taxon>
        <taxon>Pteriomorphia</taxon>
        <taxon>Mytilida</taxon>
        <taxon>Mytiloidea</taxon>
        <taxon>Mytilidae</taxon>
        <taxon>Mytilinae</taxon>
        <taxon>Mytilus</taxon>
    </lineage>
</organism>
<dbReference type="InterPro" id="IPR035897">
    <property type="entry name" value="Toll_tir_struct_dom_sf"/>
</dbReference>
<feature type="transmembrane region" description="Helical" evidence="6">
    <location>
        <begin position="77"/>
        <end position="101"/>
    </location>
</feature>
<keyword evidence="9" id="KW-1185">Reference proteome</keyword>
<dbReference type="PROSITE" id="PS50104">
    <property type="entry name" value="TIR"/>
    <property type="match status" value="1"/>
</dbReference>
<evidence type="ECO:0000256" key="4">
    <source>
        <dbReference type="ARBA" id="ARBA00022989"/>
    </source>
</evidence>
<evidence type="ECO:0000313" key="9">
    <source>
        <dbReference type="Proteomes" id="UP000507470"/>
    </source>
</evidence>
<dbReference type="SMART" id="SM00255">
    <property type="entry name" value="TIR"/>
    <property type="match status" value="1"/>
</dbReference>
<keyword evidence="5 6" id="KW-0472">Membrane</keyword>
<evidence type="ECO:0000256" key="3">
    <source>
        <dbReference type="ARBA" id="ARBA00022729"/>
    </source>
</evidence>
<protein>
    <submittedName>
        <fullName evidence="8">Toll-like receptor 4</fullName>
    </submittedName>
</protein>
<dbReference type="SUPFAM" id="SSF52200">
    <property type="entry name" value="Toll/Interleukin receptor TIR domain"/>
    <property type="match status" value="1"/>
</dbReference>
<keyword evidence="2 6" id="KW-0812">Transmembrane</keyword>
<dbReference type="SUPFAM" id="SSF52058">
    <property type="entry name" value="L domain-like"/>
    <property type="match status" value="1"/>
</dbReference>
<name>A0A6J8D4R4_MYTCO</name>
<dbReference type="GO" id="GO:0038023">
    <property type="term" value="F:signaling receptor activity"/>
    <property type="evidence" value="ECO:0007669"/>
    <property type="project" value="TreeGrafter"/>
</dbReference>
<dbReference type="Proteomes" id="UP000507470">
    <property type="component" value="Unassembled WGS sequence"/>
</dbReference>
<keyword evidence="3" id="KW-0732">Signal</keyword>
<feature type="domain" description="TIR" evidence="7">
    <location>
        <begin position="131"/>
        <end position="250"/>
    </location>
</feature>
<dbReference type="PRINTS" id="PR01537">
    <property type="entry name" value="INTRLKN1R1F"/>
</dbReference>
<dbReference type="OrthoDB" id="1526598at2759"/>
<proteinExistence type="predicted"/>
<gene>
    <name evidence="8" type="ORF">MCOR_36830</name>
</gene>
<evidence type="ECO:0000256" key="2">
    <source>
        <dbReference type="ARBA" id="ARBA00022692"/>
    </source>
</evidence>
<evidence type="ECO:0000259" key="7">
    <source>
        <dbReference type="PROSITE" id="PS50104"/>
    </source>
</evidence>
<dbReference type="EMBL" id="CACVKT020006655">
    <property type="protein sequence ID" value="CAC5402899.1"/>
    <property type="molecule type" value="Genomic_DNA"/>
</dbReference>
<dbReference type="AlphaFoldDB" id="A0A6J8D4R4"/>
<evidence type="ECO:0000256" key="6">
    <source>
        <dbReference type="SAM" id="Phobius"/>
    </source>
</evidence>
<dbReference type="InterPro" id="IPR000157">
    <property type="entry name" value="TIR_dom"/>
</dbReference>
<dbReference type="GO" id="GO:0007165">
    <property type="term" value="P:signal transduction"/>
    <property type="evidence" value="ECO:0007669"/>
    <property type="project" value="InterPro"/>
</dbReference>
<dbReference type="Gene3D" id="3.40.50.10140">
    <property type="entry name" value="Toll/interleukin-1 receptor homology (TIR) domain"/>
    <property type="match status" value="1"/>
</dbReference>
<keyword evidence="4 6" id="KW-1133">Transmembrane helix</keyword>
<dbReference type="PANTHER" id="PTHR24365:SF541">
    <property type="entry name" value="PROTEIN TOLL-RELATED"/>
    <property type="match status" value="1"/>
</dbReference>
<evidence type="ECO:0000256" key="1">
    <source>
        <dbReference type="ARBA" id="ARBA00004370"/>
    </source>
</evidence>
<comment type="subcellular location">
    <subcellularLocation>
        <location evidence="1">Membrane</location>
    </subcellularLocation>
</comment>
<dbReference type="PANTHER" id="PTHR24365">
    <property type="entry name" value="TOLL-LIKE RECEPTOR"/>
    <property type="match status" value="1"/>
</dbReference>
<keyword evidence="8" id="KW-0675">Receptor</keyword>
<dbReference type="GO" id="GO:0005886">
    <property type="term" value="C:plasma membrane"/>
    <property type="evidence" value="ECO:0007669"/>
    <property type="project" value="TreeGrafter"/>
</dbReference>
<accession>A0A6J8D4R4</accession>
<evidence type="ECO:0000256" key="5">
    <source>
        <dbReference type="ARBA" id="ARBA00023136"/>
    </source>
</evidence>
<dbReference type="Pfam" id="PF13676">
    <property type="entry name" value="TIR_2"/>
    <property type="match status" value="1"/>
</dbReference>
<evidence type="ECO:0000313" key="8">
    <source>
        <dbReference type="EMBL" id="CAC5402899.1"/>
    </source>
</evidence>